<evidence type="ECO:0000256" key="5">
    <source>
        <dbReference type="ARBA" id="ARBA00022723"/>
    </source>
</evidence>
<evidence type="ECO:0000313" key="12">
    <source>
        <dbReference type="Proteomes" id="UP001141552"/>
    </source>
</evidence>
<dbReference type="InterPro" id="IPR050651">
    <property type="entry name" value="Plant_Cytochrome_P450_Monoox"/>
</dbReference>
<name>A0A9Q0FY79_9ROSI</name>
<dbReference type="SUPFAM" id="SSF48264">
    <property type="entry name" value="Cytochrome P450"/>
    <property type="match status" value="1"/>
</dbReference>
<keyword evidence="9" id="KW-0503">Monooxygenase</keyword>
<dbReference type="EMBL" id="JAKUCV010003532">
    <property type="protein sequence ID" value="KAJ4838521.1"/>
    <property type="molecule type" value="Genomic_DNA"/>
</dbReference>
<protein>
    <recommendedName>
        <fullName evidence="13">Cytochrome P450</fullName>
    </recommendedName>
</protein>
<proteinExistence type="predicted"/>
<evidence type="ECO:0000313" key="11">
    <source>
        <dbReference type="EMBL" id="KAJ4838521.1"/>
    </source>
</evidence>
<evidence type="ECO:0000256" key="6">
    <source>
        <dbReference type="ARBA" id="ARBA00022989"/>
    </source>
</evidence>
<comment type="caution">
    <text evidence="11">The sequence shown here is derived from an EMBL/GenBank/DDBJ whole genome shotgun (WGS) entry which is preliminary data.</text>
</comment>
<evidence type="ECO:0000256" key="9">
    <source>
        <dbReference type="ARBA" id="ARBA00023033"/>
    </source>
</evidence>
<comment type="subcellular location">
    <subcellularLocation>
        <location evidence="2">Membrane</location>
    </subcellularLocation>
</comment>
<sequence>MADKYGPVFTIKLGVHPTLVVNNWEMVKECLTTNDRALANRPQSLAAEILTYGGANVAFAQYGNLWRQLRKVMSAELLSNLRVDAMRDARDDEIRTSMKELYKIWYNNNSDSDNKRVKVEMRGWFSDLSVNVLLRTVVGKTIGYGPTGDDANGLKEGLREFMECFGKLVWSDVLPFLRFLDLGGQEKAMRKVQKEMDAVAEEWLAEHKQKRLNSGAGKGENDLIDVLLKLFEEGRVDVDGDSDTLIKAFGPVPNS</sequence>
<dbReference type="PANTHER" id="PTHR47947:SF26">
    <property type="entry name" value="CYTOCHROME P450"/>
    <property type="match status" value="1"/>
</dbReference>
<dbReference type="InterPro" id="IPR001128">
    <property type="entry name" value="Cyt_P450"/>
</dbReference>
<evidence type="ECO:0000256" key="7">
    <source>
        <dbReference type="ARBA" id="ARBA00023002"/>
    </source>
</evidence>
<dbReference type="InterPro" id="IPR036396">
    <property type="entry name" value="Cyt_P450_sf"/>
</dbReference>
<dbReference type="AlphaFoldDB" id="A0A9Q0FY79"/>
<organism evidence="11 12">
    <name type="scientific">Turnera subulata</name>
    <dbReference type="NCBI Taxonomy" id="218843"/>
    <lineage>
        <taxon>Eukaryota</taxon>
        <taxon>Viridiplantae</taxon>
        <taxon>Streptophyta</taxon>
        <taxon>Embryophyta</taxon>
        <taxon>Tracheophyta</taxon>
        <taxon>Spermatophyta</taxon>
        <taxon>Magnoliopsida</taxon>
        <taxon>eudicotyledons</taxon>
        <taxon>Gunneridae</taxon>
        <taxon>Pentapetalae</taxon>
        <taxon>rosids</taxon>
        <taxon>fabids</taxon>
        <taxon>Malpighiales</taxon>
        <taxon>Passifloraceae</taxon>
        <taxon>Turnera</taxon>
    </lineage>
</organism>
<reference evidence="11" key="1">
    <citation type="submission" date="2022-02" db="EMBL/GenBank/DDBJ databases">
        <authorList>
            <person name="Henning P.M."/>
            <person name="McCubbin A.G."/>
            <person name="Shore J.S."/>
        </authorList>
    </citation>
    <scope>NUCLEOTIDE SEQUENCE</scope>
    <source>
        <strain evidence="11">F60SS</strain>
        <tissue evidence="11">Leaves</tissue>
    </source>
</reference>
<keyword evidence="8" id="KW-0408">Iron</keyword>
<evidence type="ECO:0008006" key="13">
    <source>
        <dbReference type="Google" id="ProtNLM"/>
    </source>
</evidence>
<dbReference type="PANTHER" id="PTHR47947">
    <property type="entry name" value="CYTOCHROME P450 82C3-RELATED"/>
    <property type="match status" value="1"/>
</dbReference>
<dbReference type="Gene3D" id="1.10.630.10">
    <property type="entry name" value="Cytochrome P450"/>
    <property type="match status" value="1"/>
</dbReference>
<dbReference type="Pfam" id="PF00067">
    <property type="entry name" value="p450"/>
    <property type="match status" value="1"/>
</dbReference>
<keyword evidence="5" id="KW-0479">Metal-binding</keyword>
<dbReference type="Proteomes" id="UP001141552">
    <property type="component" value="Unassembled WGS sequence"/>
</dbReference>
<comment type="cofactor">
    <cofactor evidence="1">
        <name>heme</name>
        <dbReference type="ChEBI" id="CHEBI:30413"/>
    </cofactor>
</comment>
<dbReference type="GO" id="GO:0016020">
    <property type="term" value="C:membrane"/>
    <property type="evidence" value="ECO:0007669"/>
    <property type="project" value="UniProtKB-SubCell"/>
</dbReference>
<evidence type="ECO:0000256" key="8">
    <source>
        <dbReference type="ARBA" id="ARBA00023004"/>
    </source>
</evidence>
<gene>
    <name evidence="11" type="ORF">Tsubulata_051342</name>
</gene>
<evidence type="ECO:0000256" key="3">
    <source>
        <dbReference type="ARBA" id="ARBA00022617"/>
    </source>
</evidence>
<dbReference type="OrthoDB" id="843701at2759"/>
<keyword evidence="7" id="KW-0560">Oxidoreductase</keyword>
<keyword evidence="10" id="KW-0472">Membrane</keyword>
<dbReference type="PRINTS" id="PR00463">
    <property type="entry name" value="EP450I"/>
</dbReference>
<evidence type="ECO:0000256" key="10">
    <source>
        <dbReference type="ARBA" id="ARBA00023136"/>
    </source>
</evidence>
<dbReference type="GO" id="GO:0020037">
    <property type="term" value="F:heme binding"/>
    <property type="evidence" value="ECO:0007669"/>
    <property type="project" value="InterPro"/>
</dbReference>
<dbReference type="GO" id="GO:0016705">
    <property type="term" value="F:oxidoreductase activity, acting on paired donors, with incorporation or reduction of molecular oxygen"/>
    <property type="evidence" value="ECO:0007669"/>
    <property type="project" value="InterPro"/>
</dbReference>
<evidence type="ECO:0000256" key="4">
    <source>
        <dbReference type="ARBA" id="ARBA00022692"/>
    </source>
</evidence>
<keyword evidence="4" id="KW-0812">Transmembrane</keyword>
<keyword evidence="6" id="KW-1133">Transmembrane helix</keyword>
<keyword evidence="12" id="KW-1185">Reference proteome</keyword>
<keyword evidence="3" id="KW-0349">Heme</keyword>
<evidence type="ECO:0000256" key="2">
    <source>
        <dbReference type="ARBA" id="ARBA00004370"/>
    </source>
</evidence>
<dbReference type="GO" id="GO:0005506">
    <property type="term" value="F:iron ion binding"/>
    <property type="evidence" value="ECO:0007669"/>
    <property type="project" value="InterPro"/>
</dbReference>
<evidence type="ECO:0000256" key="1">
    <source>
        <dbReference type="ARBA" id="ARBA00001971"/>
    </source>
</evidence>
<accession>A0A9Q0FY79</accession>
<dbReference type="GO" id="GO:0004497">
    <property type="term" value="F:monooxygenase activity"/>
    <property type="evidence" value="ECO:0007669"/>
    <property type="project" value="UniProtKB-KW"/>
</dbReference>
<dbReference type="InterPro" id="IPR002401">
    <property type="entry name" value="Cyt_P450_E_grp-I"/>
</dbReference>
<reference evidence="11" key="2">
    <citation type="journal article" date="2023" name="Plants (Basel)">
        <title>Annotation of the Turnera subulata (Passifloraceae) Draft Genome Reveals the S-Locus Evolved after the Divergence of Turneroideae from Passifloroideae in a Stepwise Manner.</title>
        <authorList>
            <person name="Henning P.M."/>
            <person name="Roalson E.H."/>
            <person name="Mir W."/>
            <person name="McCubbin A.G."/>
            <person name="Shore J.S."/>
        </authorList>
    </citation>
    <scope>NUCLEOTIDE SEQUENCE</scope>
    <source>
        <strain evidence="11">F60SS</strain>
    </source>
</reference>